<evidence type="ECO:0000313" key="5">
    <source>
        <dbReference type="Proteomes" id="UP000675920"/>
    </source>
</evidence>
<dbReference type="InterPro" id="IPR005770">
    <property type="entry name" value="PhnD"/>
</dbReference>
<dbReference type="OrthoDB" id="225238at2"/>
<dbReference type="CDD" id="cd13572">
    <property type="entry name" value="PBP2_PnhD_2"/>
    <property type="match status" value="1"/>
</dbReference>
<comment type="similarity">
    <text evidence="1">Belongs to the phosphate/phosphite/phosphonate binding protein family.</text>
</comment>
<protein>
    <submittedName>
        <fullName evidence="6">Selenate ABC transporter substrate-binding protein</fullName>
    </submittedName>
</protein>
<dbReference type="InterPro" id="IPR006311">
    <property type="entry name" value="TAT_signal"/>
</dbReference>
<dbReference type="SUPFAM" id="SSF53850">
    <property type="entry name" value="Periplasmic binding protein-like II"/>
    <property type="match status" value="1"/>
</dbReference>
<dbReference type="PANTHER" id="PTHR35841">
    <property type="entry name" value="PHOSPHONATES-BINDING PERIPLASMIC PROTEIN"/>
    <property type="match status" value="1"/>
</dbReference>
<dbReference type="InterPro" id="IPR001638">
    <property type="entry name" value="Solute-binding_3/MltF_N"/>
</dbReference>
<reference evidence="6" key="1">
    <citation type="submission" date="2025-08" db="UniProtKB">
        <authorList>
            <consortium name="RefSeq"/>
        </authorList>
    </citation>
    <scope>IDENTIFICATION</scope>
</reference>
<keyword evidence="5" id="KW-1185">Reference proteome</keyword>
<dbReference type="Pfam" id="PF12974">
    <property type="entry name" value="Phosphonate-bd"/>
    <property type="match status" value="1"/>
</dbReference>
<name>A0A8B6X8S3_9BURK</name>
<dbReference type="GO" id="GO:0055085">
    <property type="term" value="P:transmembrane transport"/>
    <property type="evidence" value="ECO:0007669"/>
    <property type="project" value="InterPro"/>
</dbReference>
<feature type="signal peptide" evidence="3">
    <location>
        <begin position="1"/>
        <end position="38"/>
    </location>
</feature>
<dbReference type="Proteomes" id="UP000675920">
    <property type="component" value="Unplaced"/>
</dbReference>
<dbReference type="SMART" id="SM00062">
    <property type="entry name" value="PBPb"/>
    <property type="match status" value="1"/>
</dbReference>
<dbReference type="InterPro" id="IPR030836">
    <property type="entry name" value="ABC_peri_PhnD-like"/>
</dbReference>
<keyword evidence="2 3" id="KW-0732">Signal</keyword>
<sequence>MNAITAVSRRRARRNALRGLAAAALAGSAFALALPAGAQTTVLRVSAIPDEAPTELQRKFRPLGDYLKKETGIDVQFTPVSDYAAVVEGLASNKIDLAWLGGFTFVQARIRTKGGATPIVQRAEDEKFTSKFIVPADSPAKTLADLKGKTFAFGAPSSTSGHLMPRYFLMKDGIDADRDFRTVAFSGAHDATVAFVASGRVEAGVLNASVYEKLVEAGNANVAKVRVLATTPTFFDYNWTVRPGLDAVLVKKLTDAFLKLDPANPEHKELMALQRASRFVPTKSSNYDGIEAAAKAAGLLEPAK</sequence>
<feature type="domain" description="Solute-binding protein family 3/N-terminal" evidence="4">
    <location>
        <begin position="42"/>
        <end position="272"/>
    </location>
</feature>
<evidence type="ECO:0000256" key="3">
    <source>
        <dbReference type="SAM" id="SignalP"/>
    </source>
</evidence>
<dbReference type="Gene3D" id="3.40.190.10">
    <property type="entry name" value="Periplasmic binding protein-like II"/>
    <property type="match status" value="2"/>
</dbReference>
<accession>A0A8B6X8S3</accession>
<evidence type="ECO:0000256" key="2">
    <source>
        <dbReference type="ARBA" id="ARBA00022729"/>
    </source>
</evidence>
<dbReference type="PANTHER" id="PTHR35841:SF1">
    <property type="entry name" value="PHOSPHONATES-BINDING PERIPLASMIC PROTEIN"/>
    <property type="match status" value="1"/>
</dbReference>
<feature type="chain" id="PRO_5034243513" evidence="3">
    <location>
        <begin position="39"/>
        <end position="304"/>
    </location>
</feature>
<evidence type="ECO:0000259" key="4">
    <source>
        <dbReference type="SMART" id="SM00062"/>
    </source>
</evidence>
<dbReference type="GO" id="GO:0043190">
    <property type="term" value="C:ATP-binding cassette (ABC) transporter complex"/>
    <property type="evidence" value="ECO:0007669"/>
    <property type="project" value="InterPro"/>
</dbReference>
<organism evidence="5 6">
    <name type="scientific">Derxia gummosa DSM 723</name>
    <dbReference type="NCBI Taxonomy" id="1121388"/>
    <lineage>
        <taxon>Bacteria</taxon>
        <taxon>Pseudomonadati</taxon>
        <taxon>Pseudomonadota</taxon>
        <taxon>Betaproteobacteria</taxon>
        <taxon>Burkholderiales</taxon>
        <taxon>Alcaligenaceae</taxon>
        <taxon>Derxia</taxon>
    </lineage>
</organism>
<evidence type="ECO:0000313" key="6">
    <source>
        <dbReference type="RefSeq" id="WP_034412241.1"/>
    </source>
</evidence>
<dbReference type="NCBIfam" id="TIGR01098">
    <property type="entry name" value="3A0109s03R"/>
    <property type="match status" value="1"/>
</dbReference>
<dbReference type="PROSITE" id="PS51318">
    <property type="entry name" value="TAT"/>
    <property type="match status" value="1"/>
</dbReference>
<dbReference type="NCBIfam" id="TIGR04553">
    <property type="entry name" value="ABC_peri_selen"/>
    <property type="match status" value="1"/>
</dbReference>
<dbReference type="AlphaFoldDB" id="A0A8B6X8S3"/>
<proteinExistence type="inferred from homology"/>
<evidence type="ECO:0000256" key="1">
    <source>
        <dbReference type="ARBA" id="ARBA00007162"/>
    </source>
</evidence>
<dbReference type="RefSeq" id="WP_034412241.1">
    <property type="nucleotide sequence ID" value="NZ_KI519499.1"/>
</dbReference>